<protein>
    <recommendedName>
        <fullName evidence="3">Hydantoinase/oxoprolinase N-terminal domain-containing protein</fullName>
    </recommendedName>
</protein>
<evidence type="ECO:0000313" key="2">
    <source>
        <dbReference type="Proteomes" id="UP000265419"/>
    </source>
</evidence>
<dbReference type="InterPro" id="IPR045079">
    <property type="entry name" value="Oxoprolinase-like"/>
</dbReference>
<dbReference type="GO" id="GO:0005829">
    <property type="term" value="C:cytosol"/>
    <property type="evidence" value="ECO:0007669"/>
    <property type="project" value="TreeGrafter"/>
</dbReference>
<dbReference type="Proteomes" id="UP000265419">
    <property type="component" value="Unassembled WGS sequence"/>
</dbReference>
<accession>A0A399JB90</accession>
<evidence type="ECO:0008006" key="3">
    <source>
        <dbReference type="Google" id="ProtNLM"/>
    </source>
</evidence>
<dbReference type="EMBL" id="QQXK01000008">
    <property type="protein sequence ID" value="RII42808.1"/>
    <property type="molecule type" value="Genomic_DNA"/>
</dbReference>
<dbReference type="PANTHER" id="PTHR11365">
    <property type="entry name" value="5-OXOPROLINASE RELATED"/>
    <property type="match status" value="1"/>
</dbReference>
<comment type="caution">
    <text evidence="1">The sequence shown here is derived from an EMBL/GenBank/DDBJ whole genome shotgun (WGS) entry which is preliminary data.</text>
</comment>
<keyword evidence="2" id="KW-1185">Reference proteome</keyword>
<reference evidence="1 2" key="1">
    <citation type="submission" date="2018-07" db="EMBL/GenBank/DDBJ databases">
        <title>Arthrobacter sp. nov., isolated from raw cow's milk with high bacterial count.</title>
        <authorList>
            <person name="Hahne J."/>
            <person name="Isele D."/>
            <person name="Lipski A."/>
        </authorList>
    </citation>
    <scope>NUCLEOTIDE SEQUENCE [LARGE SCALE GENOMIC DNA]</scope>
    <source>
        <strain evidence="1 2">JZ R-35</strain>
    </source>
</reference>
<gene>
    <name evidence="1" type="ORF">DWB68_05610</name>
</gene>
<name>A0A399JB90_9MICC</name>
<evidence type="ECO:0000313" key="1">
    <source>
        <dbReference type="EMBL" id="RII42808.1"/>
    </source>
</evidence>
<proteinExistence type="predicted"/>
<dbReference type="AlphaFoldDB" id="A0A399JB90"/>
<dbReference type="RefSeq" id="WP_119424159.1">
    <property type="nucleotide sequence ID" value="NZ_QQXK01000008.1"/>
</dbReference>
<organism evidence="1 2">
    <name type="scientific">Galactobacter valiniphilus</name>
    <dbReference type="NCBI Taxonomy" id="2676122"/>
    <lineage>
        <taxon>Bacteria</taxon>
        <taxon>Bacillati</taxon>
        <taxon>Actinomycetota</taxon>
        <taxon>Actinomycetes</taxon>
        <taxon>Micrococcales</taxon>
        <taxon>Micrococcaceae</taxon>
        <taxon>Galactobacter</taxon>
    </lineage>
</organism>
<sequence>MRIGVHLGNERVALVSIDDGGQVCTELVEGSPSDNGQQLDLLADGLKRLVRTWKAGQSGAQVRRITFDVGTLLDAGMAGARQRPPAEAGATPVLVRIAPRPPADRAHELRNSAPGLQRAQIHHLFGGHSAVGEELAPLDLGGATELARRISPGQRIVVTAVGSLTNPQHELAVGKALLDGGQPTEVSYSHAYFSTSFAARERTAMLNSSLTETTARFATELAALCRELFPLARPLVSTNDGGSTSLSRLSVSPVHSLASSPAAKIVGASAHLGHREGKLLIDDPHQPLLGQLLDGLPVVGSRYSPTEVGLIASRGALSWSVPDATLAQWSGPRVHVTSPEAVCALGAACAPVTEWVNTMSTIKTHEEFTAALRMAENRAHARLVSLGYAPSSVRTAESRAEAATFGHPNIVAIRVRAVVDGLPTHLATSPDPPTLASQQGA</sequence>
<dbReference type="GO" id="GO:0006749">
    <property type="term" value="P:glutathione metabolic process"/>
    <property type="evidence" value="ECO:0007669"/>
    <property type="project" value="TreeGrafter"/>
</dbReference>
<dbReference type="GO" id="GO:0017168">
    <property type="term" value="F:5-oxoprolinase (ATP-hydrolyzing) activity"/>
    <property type="evidence" value="ECO:0007669"/>
    <property type="project" value="TreeGrafter"/>
</dbReference>
<dbReference type="PANTHER" id="PTHR11365:SF23">
    <property type="entry name" value="HYPOTHETICAL 5-OXOPROLINASE (EUROFUNG)-RELATED"/>
    <property type="match status" value="1"/>
</dbReference>